<dbReference type="OrthoDB" id="9786855at2"/>
<accession>A0A023D390</accession>
<gene>
    <name evidence="3" type="ORF">Amme_017_002</name>
</gene>
<comment type="similarity">
    <text evidence="1">Belongs to the UPF0260 family.</text>
</comment>
<dbReference type="NCBIfam" id="NF003507">
    <property type="entry name" value="PRK05170.2-5"/>
    <property type="match status" value="1"/>
</dbReference>
<dbReference type="InterPro" id="IPR008228">
    <property type="entry name" value="UCP006173"/>
</dbReference>
<feature type="region of interest" description="Disordered" evidence="2">
    <location>
        <begin position="148"/>
        <end position="170"/>
    </location>
</feature>
<evidence type="ECO:0000313" key="3">
    <source>
        <dbReference type="EMBL" id="GAJ28261.1"/>
    </source>
</evidence>
<dbReference type="HAMAP" id="MF_00676">
    <property type="entry name" value="UPF0260"/>
    <property type="match status" value="1"/>
</dbReference>
<dbReference type="Proteomes" id="UP000019760">
    <property type="component" value="Unassembled WGS sequence"/>
</dbReference>
<dbReference type="PANTHER" id="PTHR37421:SF1">
    <property type="entry name" value="UPF0260 PROTEIN YCGN"/>
    <property type="match status" value="1"/>
</dbReference>
<comment type="caution">
    <text evidence="3">The sequence shown here is derived from an EMBL/GenBank/DDBJ whole genome shotgun (WGS) entry which is preliminary data.</text>
</comment>
<evidence type="ECO:0000256" key="1">
    <source>
        <dbReference type="HAMAP-Rule" id="MF_00676"/>
    </source>
</evidence>
<protein>
    <recommendedName>
        <fullName evidence="1">UPF0260 protein Amme_017_002</fullName>
    </recommendedName>
</protein>
<dbReference type="RefSeq" id="WP_042056695.1">
    <property type="nucleotide sequence ID" value="NZ_BAND01000017.1"/>
</dbReference>
<feature type="compositionally biased region" description="Basic and acidic residues" evidence="2">
    <location>
        <begin position="161"/>
        <end position="170"/>
    </location>
</feature>
<sequence>MSDTAPFWKTKSLDAMSRAEWESLCDGCGRCCLHKLRDEETNALHYTNVACRLLDTESCRCTDYLHRFRKVPDCVSLTPDLLNEIDWLPPSCAYVLLRDGKDLPDWHPLVSGSAESVRTSGASAGGRIISERHAGDLEDHIVAWPGEWAAPPRKGRKHRKGAADRTHDPV</sequence>
<dbReference type="Pfam" id="PF03692">
    <property type="entry name" value="CxxCxxCC"/>
    <property type="match status" value="1"/>
</dbReference>
<dbReference type="InterPro" id="IPR005358">
    <property type="entry name" value="Puta_zinc/iron-chelating_dom"/>
</dbReference>
<organism evidence="3 4">
    <name type="scientific">Acidomonas methanolica NBRC 104435</name>
    <dbReference type="NCBI Taxonomy" id="1231351"/>
    <lineage>
        <taxon>Bacteria</taxon>
        <taxon>Pseudomonadati</taxon>
        <taxon>Pseudomonadota</taxon>
        <taxon>Alphaproteobacteria</taxon>
        <taxon>Acetobacterales</taxon>
        <taxon>Acetobacteraceae</taxon>
        <taxon>Acidomonas</taxon>
    </lineage>
</organism>
<keyword evidence="4" id="KW-1185">Reference proteome</keyword>
<reference evidence="3 4" key="2">
    <citation type="journal article" date="2014" name="FEMS Microbiol. Lett.">
        <title>Draft genomic DNA sequence of the facultatively methylotrophic bacterium Acidomonas methanolica type strain MB58.</title>
        <authorList>
            <person name="Higashiura N."/>
            <person name="Hadano H."/>
            <person name="Hirakawa H."/>
            <person name="Matsutani M."/>
            <person name="Takabe S."/>
            <person name="Matsushita K."/>
            <person name="Azuma Y."/>
        </authorList>
    </citation>
    <scope>NUCLEOTIDE SEQUENCE [LARGE SCALE GENOMIC DNA]</scope>
    <source>
        <strain evidence="3 4">MB58</strain>
    </source>
</reference>
<evidence type="ECO:0000256" key="2">
    <source>
        <dbReference type="SAM" id="MobiDB-lite"/>
    </source>
</evidence>
<dbReference type="EMBL" id="BAND01000017">
    <property type="protein sequence ID" value="GAJ28261.1"/>
    <property type="molecule type" value="Genomic_DNA"/>
</dbReference>
<dbReference type="PIRSF" id="PIRSF006173">
    <property type="entry name" value="UCP006173"/>
    <property type="match status" value="1"/>
</dbReference>
<dbReference type="NCBIfam" id="NF003501">
    <property type="entry name" value="PRK05170.1-5"/>
    <property type="match status" value="1"/>
</dbReference>
<reference evidence="4" key="1">
    <citation type="journal article" date="2014" name="FEMS Microbiol. Lett.">
        <title>Draft Genomic DNA Sequence of the Facultatively Methylotrophic Bacterium Acidomonas methanolica type strain MB58.</title>
        <authorList>
            <person name="Higashiura N."/>
            <person name="Hadano H."/>
            <person name="Hirakawa H."/>
            <person name="Matsutani M."/>
            <person name="Takabe S."/>
            <person name="Matsushita K."/>
            <person name="Azuma Y."/>
        </authorList>
    </citation>
    <scope>NUCLEOTIDE SEQUENCE [LARGE SCALE GENOMIC DNA]</scope>
    <source>
        <strain evidence="4">MB58</strain>
    </source>
</reference>
<evidence type="ECO:0000313" key="4">
    <source>
        <dbReference type="Proteomes" id="UP000019760"/>
    </source>
</evidence>
<dbReference type="PANTHER" id="PTHR37421">
    <property type="entry name" value="UPF0260 PROTEIN YCGN"/>
    <property type="match status" value="1"/>
</dbReference>
<name>A0A023D390_ACIMT</name>
<dbReference type="AlphaFoldDB" id="A0A023D390"/>
<proteinExistence type="inferred from homology"/>